<dbReference type="STRING" id="37928.SAMN04489742_4682"/>
<accession>A0A1H1HUZ9</accession>
<evidence type="ECO:0000313" key="3">
    <source>
        <dbReference type="Proteomes" id="UP000181917"/>
    </source>
</evidence>
<evidence type="ECO:0000256" key="1">
    <source>
        <dbReference type="SAM" id="MobiDB-lite"/>
    </source>
</evidence>
<proteinExistence type="predicted"/>
<feature type="region of interest" description="Disordered" evidence="1">
    <location>
        <begin position="96"/>
        <end position="121"/>
    </location>
</feature>
<evidence type="ECO:0008006" key="4">
    <source>
        <dbReference type="Google" id="ProtNLM"/>
    </source>
</evidence>
<reference evidence="2 3" key="1">
    <citation type="submission" date="2016-10" db="EMBL/GenBank/DDBJ databases">
        <authorList>
            <person name="de Groot N.N."/>
        </authorList>
    </citation>
    <scope>NUCLEOTIDE SEQUENCE [LARGE SCALE GENOMIC DNA]</scope>
    <source>
        <strain evidence="2 3">DSM 20117</strain>
    </source>
</reference>
<evidence type="ECO:0000313" key="2">
    <source>
        <dbReference type="EMBL" id="SDR29243.1"/>
    </source>
</evidence>
<dbReference type="EMBL" id="FNKH01000003">
    <property type="protein sequence ID" value="SDR29243.1"/>
    <property type="molecule type" value="Genomic_DNA"/>
</dbReference>
<gene>
    <name evidence="2" type="ORF">SAMN04489742_4682</name>
</gene>
<dbReference type="RefSeq" id="WP_074703488.1">
    <property type="nucleotide sequence ID" value="NZ_CP018865.1"/>
</dbReference>
<organism evidence="2 3">
    <name type="scientific">Crystallibacter crystallopoietes</name>
    <dbReference type="NCBI Taxonomy" id="37928"/>
    <lineage>
        <taxon>Bacteria</taxon>
        <taxon>Bacillati</taxon>
        <taxon>Actinomycetota</taxon>
        <taxon>Actinomycetes</taxon>
        <taxon>Micrococcales</taxon>
        <taxon>Micrococcaceae</taxon>
        <taxon>Crystallibacter</taxon>
    </lineage>
</organism>
<dbReference type="OrthoDB" id="5120343at2"/>
<protein>
    <recommendedName>
        <fullName evidence="4">Dihydrodiol dehydrogenase</fullName>
    </recommendedName>
</protein>
<sequence length="121" mass="13648">MKLEWEGEEDDRLAAIRAAEERVRLEARATGEPIVIANEFSEVQVTRVETRNGSRLMIKSPRSGQWVTLCPLELEALTWQAPATFSAMIGHPFGPLVTEEDEYPEPHENANQSEGAHHARR</sequence>
<dbReference type="Proteomes" id="UP000181917">
    <property type="component" value="Unassembled WGS sequence"/>
</dbReference>
<keyword evidence="3" id="KW-1185">Reference proteome</keyword>
<name>A0A1H1HUZ9_9MICC</name>
<dbReference type="KEGG" id="acry:AC20117_22770"/>
<dbReference type="AlphaFoldDB" id="A0A1H1HUZ9"/>